<name>A0ABS8Q2C7_9BURK</name>
<sequence length="118" mass="12848">MPHMLLIHEPVGQRSDRSEAEGRVLYGRMLDWGDDLRRQGLLLAAESLAGLEKSARVSTPGGKARIVDGPFAEAKEMVGGFFLVDVDTHEEAVALAQQCPAAEWATVEVRGLGPCFMR</sequence>
<dbReference type="InterPro" id="IPR011008">
    <property type="entry name" value="Dimeric_a/b-barrel"/>
</dbReference>
<dbReference type="PANTHER" id="PTHR35174">
    <property type="entry name" value="BLL7171 PROTEIN-RELATED"/>
    <property type="match status" value="1"/>
</dbReference>
<proteinExistence type="inferred from homology"/>
<dbReference type="RefSeq" id="WP_231057198.1">
    <property type="nucleotide sequence ID" value="NZ_JAJNOC010000001.1"/>
</dbReference>
<evidence type="ECO:0000256" key="1">
    <source>
        <dbReference type="ARBA" id="ARBA00007689"/>
    </source>
</evidence>
<evidence type="ECO:0000313" key="3">
    <source>
        <dbReference type="EMBL" id="MCD2515909.1"/>
    </source>
</evidence>
<evidence type="ECO:0000313" key="4">
    <source>
        <dbReference type="Proteomes" id="UP001179361"/>
    </source>
</evidence>
<dbReference type="SUPFAM" id="SSF54909">
    <property type="entry name" value="Dimeric alpha+beta barrel"/>
    <property type="match status" value="1"/>
</dbReference>
<reference evidence="3" key="1">
    <citation type="submission" date="2021-11" db="EMBL/GenBank/DDBJ databases">
        <title>The complete genome of Massilia sp sp. G4R7.</title>
        <authorList>
            <person name="Liu L."/>
            <person name="Yue J."/>
            <person name="Yuan J."/>
            <person name="Yang F."/>
            <person name="Li L."/>
        </authorList>
    </citation>
    <scope>NUCLEOTIDE SEQUENCE</scope>
    <source>
        <strain evidence="3">G4R7</strain>
    </source>
</reference>
<dbReference type="Proteomes" id="UP001179361">
    <property type="component" value="Unassembled WGS sequence"/>
</dbReference>
<comment type="caution">
    <text evidence="3">The sequence shown here is derived from an EMBL/GenBank/DDBJ whole genome shotgun (WGS) entry which is preliminary data.</text>
</comment>
<dbReference type="PANTHER" id="PTHR35174:SF3">
    <property type="entry name" value="BLL7171 PROTEIN"/>
    <property type="match status" value="1"/>
</dbReference>
<evidence type="ECO:0000259" key="2">
    <source>
        <dbReference type="Pfam" id="PF03795"/>
    </source>
</evidence>
<keyword evidence="4" id="KW-1185">Reference proteome</keyword>
<protein>
    <submittedName>
        <fullName evidence="3">YciI family protein</fullName>
    </submittedName>
</protein>
<dbReference type="InterPro" id="IPR005545">
    <property type="entry name" value="YCII"/>
</dbReference>
<feature type="domain" description="YCII-related" evidence="2">
    <location>
        <begin position="20"/>
        <end position="110"/>
    </location>
</feature>
<accession>A0ABS8Q2C7</accession>
<dbReference type="Gene3D" id="3.30.70.1060">
    <property type="entry name" value="Dimeric alpha+beta barrel"/>
    <property type="match status" value="1"/>
</dbReference>
<gene>
    <name evidence="3" type="ORF">LQ564_06210</name>
</gene>
<dbReference type="EMBL" id="JAJNOC010000001">
    <property type="protein sequence ID" value="MCD2515909.1"/>
    <property type="molecule type" value="Genomic_DNA"/>
</dbReference>
<organism evidence="3 4">
    <name type="scientific">Massilia phyllostachyos</name>
    <dbReference type="NCBI Taxonomy" id="2898585"/>
    <lineage>
        <taxon>Bacteria</taxon>
        <taxon>Pseudomonadati</taxon>
        <taxon>Pseudomonadota</taxon>
        <taxon>Betaproteobacteria</taxon>
        <taxon>Burkholderiales</taxon>
        <taxon>Oxalobacteraceae</taxon>
        <taxon>Telluria group</taxon>
        <taxon>Massilia</taxon>
    </lineage>
</organism>
<dbReference type="Pfam" id="PF03795">
    <property type="entry name" value="YCII"/>
    <property type="match status" value="1"/>
</dbReference>
<comment type="similarity">
    <text evidence="1">Belongs to the YciI family.</text>
</comment>